<comment type="similarity">
    <text evidence="1">Belongs to the bacterial sugar transferase family.</text>
</comment>
<dbReference type="RefSeq" id="WP_102735801.1">
    <property type="nucleotide sequence ID" value="NZ_PJKN01000004.1"/>
</dbReference>
<feature type="transmembrane region" description="Helical" evidence="3">
    <location>
        <begin position="31"/>
        <end position="55"/>
    </location>
</feature>
<dbReference type="AlphaFoldDB" id="A0AAP8T947"/>
<evidence type="ECO:0000313" key="6">
    <source>
        <dbReference type="Proteomes" id="UP000235914"/>
    </source>
</evidence>
<dbReference type="PANTHER" id="PTHR30576">
    <property type="entry name" value="COLANIC BIOSYNTHESIS UDP-GLUCOSE LIPID CARRIER TRANSFERASE"/>
    <property type="match status" value="1"/>
</dbReference>
<sequence length="293" mass="33592">MSAPTTNIPFSNPLYRNHHFYRRYGKRALDFTGALFGLICLFPVLAILAILLAIVQRISPFFLQKRIGYGLKPFHIIKFKTMKDTRDKDGNLLPDEERTTVLGSLLRSTSLDELPELINVLLGDMSFIGPRPWIPDQMAILTPSTRKKRMSLRPGITGLAQIRGRNNLTFRQRVCYDLSYQRHLTFRYDLNILFYTFLKVVEREGIQQRPDALSTPARVLKPRDLMTYGLKENTQLILRSIRKEPVPSLSIPAHSLTPKDLPTKGLRANYPAYHEKPSEKASNKISSTPSRQK</sequence>
<evidence type="ECO:0000256" key="3">
    <source>
        <dbReference type="SAM" id="Phobius"/>
    </source>
</evidence>
<gene>
    <name evidence="5" type="ORF">CXU09_08290</name>
</gene>
<protein>
    <recommendedName>
        <fullName evidence="4">Bacterial sugar transferase domain-containing protein</fullName>
    </recommendedName>
</protein>
<reference evidence="5 6" key="1">
    <citation type="journal article" date="2017" name="BMC Genomics">
        <title>Genome sequencing of 39 Akkermansia muciniphila isolates reveals its population structure, genomic and functional diverisity, and global distribution in mammalian gut microbiotas.</title>
        <authorList>
            <person name="Guo X."/>
            <person name="Li S."/>
            <person name="Zhang J."/>
            <person name="Wu F."/>
            <person name="Li X."/>
            <person name="Wu D."/>
            <person name="Zhang M."/>
            <person name="Ou Z."/>
            <person name="Jie Z."/>
            <person name="Yan Q."/>
            <person name="Li P."/>
            <person name="Yi J."/>
            <person name="Peng Y."/>
        </authorList>
    </citation>
    <scope>NUCLEOTIDE SEQUENCE [LARGE SCALE GENOMIC DNA]</scope>
    <source>
        <strain evidence="5 6">GP43</strain>
    </source>
</reference>
<keyword evidence="3" id="KW-0812">Transmembrane</keyword>
<proteinExistence type="inferred from homology"/>
<keyword evidence="3" id="KW-0472">Membrane</keyword>
<accession>A0AAP8T947</accession>
<dbReference type="InterPro" id="IPR003362">
    <property type="entry name" value="Bact_transf"/>
</dbReference>
<feature type="compositionally biased region" description="Basic and acidic residues" evidence="2">
    <location>
        <begin position="273"/>
        <end position="282"/>
    </location>
</feature>
<dbReference type="PANTHER" id="PTHR30576:SF8">
    <property type="entry name" value="UNDECAPRENYL-PHOSPHATE GALACTOSE PHOSPHOTRANSFERASE"/>
    <property type="match status" value="1"/>
</dbReference>
<keyword evidence="3" id="KW-1133">Transmembrane helix</keyword>
<evidence type="ECO:0000256" key="1">
    <source>
        <dbReference type="ARBA" id="ARBA00006464"/>
    </source>
</evidence>
<evidence type="ECO:0000313" key="5">
    <source>
        <dbReference type="EMBL" id="PNC56064.1"/>
    </source>
</evidence>
<comment type="caution">
    <text evidence="5">The sequence shown here is derived from an EMBL/GenBank/DDBJ whole genome shotgun (WGS) entry which is preliminary data.</text>
</comment>
<organism evidence="5 6">
    <name type="scientific">Akkermansia muciniphila</name>
    <dbReference type="NCBI Taxonomy" id="239935"/>
    <lineage>
        <taxon>Bacteria</taxon>
        <taxon>Pseudomonadati</taxon>
        <taxon>Verrucomicrobiota</taxon>
        <taxon>Verrucomicrobiia</taxon>
        <taxon>Verrucomicrobiales</taxon>
        <taxon>Akkermansiaceae</taxon>
        <taxon>Akkermansia</taxon>
    </lineage>
</organism>
<dbReference type="Proteomes" id="UP000235914">
    <property type="component" value="Unassembled WGS sequence"/>
</dbReference>
<dbReference type="EMBL" id="PJKN01000004">
    <property type="protein sequence ID" value="PNC56064.1"/>
    <property type="molecule type" value="Genomic_DNA"/>
</dbReference>
<evidence type="ECO:0000259" key="4">
    <source>
        <dbReference type="Pfam" id="PF02397"/>
    </source>
</evidence>
<feature type="compositionally biased region" description="Polar residues" evidence="2">
    <location>
        <begin position="283"/>
        <end position="293"/>
    </location>
</feature>
<feature type="region of interest" description="Disordered" evidence="2">
    <location>
        <begin position="252"/>
        <end position="293"/>
    </location>
</feature>
<dbReference type="GO" id="GO:0016780">
    <property type="term" value="F:phosphotransferase activity, for other substituted phosphate groups"/>
    <property type="evidence" value="ECO:0007669"/>
    <property type="project" value="TreeGrafter"/>
</dbReference>
<name>A0AAP8T947_9BACT</name>
<evidence type="ECO:0000256" key="2">
    <source>
        <dbReference type="SAM" id="MobiDB-lite"/>
    </source>
</evidence>
<feature type="domain" description="Bacterial sugar transferase" evidence="4">
    <location>
        <begin position="26"/>
        <end position="201"/>
    </location>
</feature>
<dbReference type="Pfam" id="PF02397">
    <property type="entry name" value="Bac_transf"/>
    <property type="match status" value="1"/>
</dbReference>